<dbReference type="AlphaFoldDB" id="A0A8T0HEW2"/>
<keyword evidence="3" id="KW-1185">Reference proteome</keyword>
<name>A0A8T0HEW2_CERPU</name>
<feature type="region of interest" description="Disordered" evidence="1">
    <location>
        <begin position="105"/>
        <end position="124"/>
    </location>
</feature>
<sequence length="124" mass="13877">MEWIYQKHKSRLNVTVNSFIHMIFQALDKKKNTLPALLLTSRLNIPLIGAYRASFLSSHQVPNTSQSPIPQVGLSGTLCEQSKSFSTCARQSLSSKPLLKFPSQNLYPETCSPNPSKKHPNISH</sequence>
<dbReference type="EMBL" id="CM026427">
    <property type="protein sequence ID" value="KAG0570336.1"/>
    <property type="molecule type" value="Genomic_DNA"/>
</dbReference>
<dbReference type="Proteomes" id="UP000822688">
    <property type="component" value="Chromosome 6"/>
</dbReference>
<evidence type="ECO:0000313" key="3">
    <source>
        <dbReference type="Proteomes" id="UP000822688"/>
    </source>
</evidence>
<protein>
    <submittedName>
        <fullName evidence="2">Uncharacterized protein</fullName>
    </submittedName>
</protein>
<accession>A0A8T0HEW2</accession>
<proteinExistence type="predicted"/>
<reference evidence="2 3" key="1">
    <citation type="submission" date="2020-06" db="EMBL/GenBank/DDBJ databases">
        <title>WGS assembly of Ceratodon purpureus strain R40.</title>
        <authorList>
            <person name="Carey S.B."/>
            <person name="Jenkins J."/>
            <person name="Shu S."/>
            <person name="Lovell J.T."/>
            <person name="Sreedasyam A."/>
            <person name="Maumus F."/>
            <person name="Tiley G.P."/>
            <person name="Fernandez-Pozo N."/>
            <person name="Barry K."/>
            <person name="Chen C."/>
            <person name="Wang M."/>
            <person name="Lipzen A."/>
            <person name="Daum C."/>
            <person name="Saski C.A."/>
            <person name="Payton A.C."/>
            <person name="Mcbreen J.C."/>
            <person name="Conrad R.E."/>
            <person name="Kollar L.M."/>
            <person name="Olsson S."/>
            <person name="Huttunen S."/>
            <person name="Landis J.B."/>
            <person name="Wickett N.J."/>
            <person name="Johnson M.G."/>
            <person name="Rensing S.A."/>
            <person name="Grimwood J."/>
            <person name="Schmutz J."/>
            <person name="Mcdaniel S.F."/>
        </authorList>
    </citation>
    <scope>NUCLEOTIDE SEQUENCE [LARGE SCALE GENOMIC DNA]</scope>
    <source>
        <strain evidence="2 3">R40</strain>
    </source>
</reference>
<feature type="compositionally biased region" description="Polar residues" evidence="1">
    <location>
        <begin position="105"/>
        <end position="115"/>
    </location>
</feature>
<evidence type="ECO:0000313" key="2">
    <source>
        <dbReference type="EMBL" id="KAG0570336.1"/>
    </source>
</evidence>
<organism evidence="2 3">
    <name type="scientific">Ceratodon purpureus</name>
    <name type="common">Fire moss</name>
    <name type="synonym">Dicranum purpureum</name>
    <dbReference type="NCBI Taxonomy" id="3225"/>
    <lineage>
        <taxon>Eukaryota</taxon>
        <taxon>Viridiplantae</taxon>
        <taxon>Streptophyta</taxon>
        <taxon>Embryophyta</taxon>
        <taxon>Bryophyta</taxon>
        <taxon>Bryophytina</taxon>
        <taxon>Bryopsida</taxon>
        <taxon>Dicranidae</taxon>
        <taxon>Pseudoditrichales</taxon>
        <taxon>Ditrichaceae</taxon>
        <taxon>Ceratodon</taxon>
    </lineage>
</organism>
<evidence type="ECO:0000256" key="1">
    <source>
        <dbReference type="SAM" id="MobiDB-lite"/>
    </source>
</evidence>
<comment type="caution">
    <text evidence="2">The sequence shown here is derived from an EMBL/GenBank/DDBJ whole genome shotgun (WGS) entry which is preliminary data.</text>
</comment>
<gene>
    <name evidence="2" type="ORF">KC19_6G154800</name>
</gene>